<accession>A0A2H3K0F7</accession>
<name>A0A2H3K0F7_WOLCO</name>
<feature type="non-terminal residue" evidence="1">
    <location>
        <position position="103"/>
    </location>
</feature>
<gene>
    <name evidence="1" type="ORF">WOLCODRAFT_43043</name>
</gene>
<proteinExistence type="predicted"/>
<dbReference type="STRING" id="742152.A0A2H3K0F7"/>
<dbReference type="AlphaFoldDB" id="A0A2H3K0F7"/>
<protein>
    <submittedName>
        <fullName evidence="1">Uncharacterized protein</fullName>
    </submittedName>
</protein>
<feature type="non-terminal residue" evidence="1">
    <location>
        <position position="1"/>
    </location>
</feature>
<dbReference type="EMBL" id="KB468124">
    <property type="protein sequence ID" value="PCH41907.1"/>
    <property type="molecule type" value="Genomic_DNA"/>
</dbReference>
<evidence type="ECO:0000313" key="2">
    <source>
        <dbReference type="Proteomes" id="UP000218811"/>
    </source>
</evidence>
<dbReference type="OrthoDB" id="3211671at2759"/>
<dbReference type="OMA" id="REIRNTR"/>
<dbReference type="Proteomes" id="UP000218811">
    <property type="component" value="Unassembled WGS sequence"/>
</dbReference>
<reference evidence="1 2" key="1">
    <citation type="journal article" date="2012" name="Science">
        <title>The Paleozoic origin of enzymatic lignin decomposition reconstructed from 31 fungal genomes.</title>
        <authorList>
            <person name="Floudas D."/>
            <person name="Binder M."/>
            <person name="Riley R."/>
            <person name="Barry K."/>
            <person name="Blanchette R.A."/>
            <person name="Henrissat B."/>
            <person name="Martinez A.T."/>
            <person name="Otillar R."/>
            <person name="Spatafora J.W."/>
            <person name="Yadav J.S."/>
            <person name="Aerts A."/>
            <person name="Benoit I."/>
            <person name="Boyd A."/>
            <person name="Carlson A."/>
            <person name="Copeland A."/>
            <person name="Coutinho P.M."/>
            <person name="de Vries R.P."/>
            <person name="Ferreira P."/>
            <person name="Findley K."/>
            <person name="Foster B."/>
            <person name="Gaskell J."/>
            <person name="Glotzer D."/>
            <person name="Gorecki P."/>
            <person name="Heitman J."/>
            <person name="Hesse C."/>
            <person name="Hori C."/>
            <person name="Igarashi K."/>
            <person name="Jurgens J.A."/>
            <person name="Kallen N."/>
            <person name="Kersten P."/>
            <person name="Kohler A."/>
            <person name="Kuees U."/>
            <person name="Kumar T.K.A."/>
            <person name="Kuo A."/>
            <person name="LaButti K."/>
            <person name="Larrondo L.F."/>
            <person name="Lindquist E."/>
            <person name="Ling A."/>
            <person name="Lombard V."/>
            <person name="Lucas S."/>
            <person name="Lundell T."/>
            <person name="Martin R."/>
            <person name="McLaughlin D.J."/>
            <person name="Morgenstern I."/>
            <person name="Morin E."/>
            <person name="Murat C."/>
            <person name="Nagy L.G."/>
            <person name="Nolan M."/>
            <person name="Ohm R.A."/>
            <person name="Patyshakuliyeva A."/>
            <person name="Rokas A."/>
            <person name="Ruiz-Duenas F.J."/>
            <person name="Sabat G."/>
            <person name="Salamov A."/>
            <person name="Samejima M."/>
            <person name="Schmutz J."/>
            <person name="Slot J.C."/>
            <person name="St John F."/>
            <person name="Stenlid J."/>
            <person name="Sun H."/>
            <person name="Sun S."/>
            <person name="Syed K."/>
            <person name="Tsang A."/>
            <person name="Wiebenga A."/>
            <person name="Young D."/>
            <person name="Pisabarro A."/>
            <person name="Eastwood D.C."/>
            <person name="Martin F."/>
            <person name="Cullen D."/>
            <person name="Grigoriev I.V."/>
            <person name="Hibbett D.S."/>
        </authorList>
    </citation>
    <scope>NUCLEOTIDE SEQUENCE [LARGE SCALE GENOMIC DNA]</scope>
    <source>
        <strain evidence="1 2">MD-104</strain>
    </source>
</reference>
<keyword evidence="2" id="KW-1185">Reference proteome</keyword>
<evidence type="ECO:0000313" key="1">
    <source>
        <dbReference type="EMBL" id="PCH41907.1"/>
    </source>
</evidence>
<sequence>SYKLDLPSSLRRRGVHDVFHVSLLRMHEPNDDRLFPGRLANQISELEDQDNEWAINKLTSHVRSGSDAVFEAVWKSGDRTWVLYSAISHLYVIRTYLDLVGAD</sequence>
<organism evidence="1 2">
    <name type="scientific">Wolfiporia cocos (strain MD-104)</name>
    <name type="common">Brown rot fungus</name>
    <dbReference type="NCBI Taxonomy" id="742152"/>
    <lineage>
        <taxon>Eukaryota</taxon>
        <taxon>Fungi</taxon>
        <taxon>Dikarya</taxon>
        <taxon>Basidiomycota</taxon>
        <taxon>Agaricomycotina</taxon>
        <taxon>Agaricomycetes</taxon>
        <taxon>Polyporales</taxon>
        <taxon>Phaeolaceae</taxon>
        <taxon>Wolfiporia</taxon>
    </lineage>
</organism>